<keyword evidence="2" id="KW-1185">Reference proteome</keyword>
<dbReference type="RefSeq" id="WP_034946713.1">
    <property type="nucleotide sequence ID" value="NZ_JDST02000022.1"/>
</dbReference>
<comment type="caution">
    <text evidence="1">The sequence shown here is derived from an EMBL/GenBank/DDBJ whole genome shotgun (WGS) entry which is preliminary data.</text>
</comment>
<dbReference type="SUPFAM" id="SSF158446">
    <property type="entry name" value="IVS-encoded protein-like"/>
    <property type="match status" value="1"/>
</dbReference>
<dbReference type="EMBL" id="JDST02000022">
    <property type="protein sequence ID" value="KFB77567.1"/>
    <property type="molecule type" value="Genomic_DNA"/>
</dbReference>
<reference evidence="1" key="1">
    <citation type="submission" date="2014-02" db="EMBL/GenBank/DDBJ databases">
        <title>Expanding our view of genomic diversity in Candidatus Accumulibacter clades.</title>
        <authorList>
            <person name="Skennerton C.T."/>
            <person name="Barr J.J."/>
            <person name="Slater F.R."/>
            <person name="Bond P.L."/>
            <person name="Tyson G.W."/>
        </authorList>
    </citation>
    <scope>NUCLEOTIDE SEQUENCE [LARGE SCALE GENOMIC DNA]</scope>
</reference>
<dbReference type="CDD" id="cd16376">
    <property type="entry name" value="Avd_like"/>
    <property type="match status" value="1"/>
</dbReference>
<name>A0A080M8H9_9PROT</name>
<dbReference type="STRING" id="1453999.AW06_001336"/>
<evidence type="ECO:0000313" key="2">
    <source>
        <dbReference type="Proteomes" id="UP000021315"/>
    </source>
</evidence>
<dbReference type="InterPro" id="IPR055360">
    <property type="entry name" value="bAvd"/>
</dbReference>
<dbReference type="Proteomes" id="UP000021315">
    <property type="component" value="Unassembled WGS sequence"/>
</dbReference>
<dbReference type="InterPro" id="IPR036583">
    <property type="entry name" value="23S_rRNA_IVS_sf"/>
</dbReference>
<sequence length="116" mass="13440">MARYEHLPIYKAALDVAVGFEKLVVGFSRYHKYTLGSELRNGSRRVLEQVVRANGARERLPELLVLRERLDSLLLTMRLAMEVRAFKGFKAYAHMVEQVSSVCRQNEGWIKSTEKR</sequence>
<accession>A0A080M8H9</accession>
<organism evidence="1 2">
    <name type="scientific">Candidatus Accumulibacter cognatus</name>
    <dbReference type="NCBI Taxonomy" id="2954383"/>
    <lineage>
        <taxon>Bacteria</taxon>
        <taxon>Pseudomonadati</taxon>
        <taxon>Pseudomonadota</taxon>
        <taxon>Betaproteobacteria</taxon>
        <taxon>Candidatus Accumulibacter</taxon>
    </lineage>
</organism>
<evidence type="ECO:0008006" key="3">
    <source>
        <dbReference type="Google" id="ProtNLM"/>
    </source>
</evidence>
<protein>
    <recommendedName>
        <fullName evidence="3">Four helix bundle protein</fullName>
    </recommendedName>
</protein>
<evidence type="ECO:0000313" key="1">
    <source>
        <dbReference type="EMBL" id="KFB77567.1"/>
    </source>
</evidence>
<gene>
    <name evidence="1" type="ORF">AW06_001336</name>
</gene>
<dbReference type="AlphaFoldDB" id="A0A080M8H9"/>
<dbReference type="Gene3D" id="1.20.1440.60">
    <property type="entry name" value="23S rRNA-intervening sequence"/>
    <property type="match status" value="1"/>
</dbReference>
<proteinExistence type="predicted"/>